<dbReference type="GO" id="GO:0005886">
    <property type="term" value="C:plasma membrane"/>
    <property type="evidence" value="ECO:0007669"/>
    <property type="project" value="TreeGrafter"/>
</dbReference>
<evidence type="ECO:0000259" key="11">
    <source>
        <dbReference type="PROSITE" id="PS50262"/>
    </source>
</evidence>
<dbReference type="PRINTS" id="PR00237">
    <property type="entry name" value="GPCRRHODOPSN"/>
</dbReference>
<evidence type="ECO:0000256" key="7">
    <source>
        <dbReference type="ARBA" id="ARBA00023170"/>
    </source>
</evidence>
<evidence type="ECO:0000256" key="6">
    <source>
        <dbReference type="ARBA" id="ARBA00023136"/>
    </source>
</evidence>
<evidence type="ECO:0000313" key="13">
    <source>
        <dbReference type="Proteomes" id="UP000007798"/>
    </source>
</evidence>
<sequence>MHTATNYYLFSLAVSDLLYLLFGLPAEVFLYWHQYPYLFGLPFCKIRAFISEACTYVSVLTIVAFSMERFLAICHPLHLYTMVGFKRALRIITMLWIASFLSAIPFGIYSNMQYLYYPPDNTSIMESAFCSMSPEITKEIPLFEASFCIFFVIPMFLIILLYGRMGFKIRSRTTQKLGVQHGSLHRESRNSQMKKKAVIRMLAAVVITFFVCWFPFHMQRLWILYATNNANFQDINEWLFSIAGFAYYVSCTINPIVYSVMSHRYRVAFKEILCGRRMGAYYNNGFLRDHSSFRETTIATSLGAHINYDRVHSVHIRSSRQLNNSKETESITSNKVSIKNTYSLPSRKNTDSPVVSTTDIVIVLENNSNDHRNAENKVKEDFWIKNDETCI</sequence>
<keyword evidence="6 10" id="KW-0472">Membrane</keyword>
<dbReference type="InterPro" id="IPR017452">
    <property type="entry name" value="GPCR_Rhodpsn_7TM"/>
</dbReference>
<feature type="transmembrane region" description="Helical" evidence="10">
    <location>
        <begin position="238"/>
        <end position="260"/>
    </location>
</feature>
<dbReference type="InParanoid" id="B4MXQ7"/>
<keyword evidence="7 9" id="KW-0675">Receptor</keyword>
<keyword evidence="8 9" id="KW-0807">Transducer</keyword>
<keyword evidence="4 10" id="KW-1133">Transmembrane helix</keyword>
<evidence type="ECO:0000256" key="10">
    <source>
        <dbReference type="SAM" id="Phobius"/>
    </source>
</evidence>
<evidence type="ECO:0000256" key="5">
    <source>
        <dbReference type="ARBA" id="ARBA00023040"/>
    </source>
</evidence>
<dbReference type="PROSITE" id="PS00237">
    <property type="entry name" value="G_PROTEIN_RECEP_F1_1"/>
    <property type="match status" value="1"/>
</dbReference>
<proteinExistence type="inferred from homology"/>
<gene>
    <name evidence="12" type="primary">Dwil\GK20338</name>
    <name evidence="12" type="ORF">Dwil_GK20338</name>
</gene>
<dbReference type="OrthoDB" id="5962705at2759"/>
<dbReference type="SUPFAM" id="SSF81321">
    <property type="entry name" value="Family A G protein-coupled receptor-like"/>
    <property type="match status" value="1"/>
</dbReference>
<dbReference type="GO" id="GO:0008188">
    <property type="term" value="F:neuropeptide receptor activity"/>
    <property type="evidence" value="ECO:0007669"/>
    <property type="project" value="TreeGrafter"/>
</dbReference>
<name>B4MXQ7_DROWI</name>
<dbReference type="CDD" id="cd15134">
    <property type="entry name" value="7tmA_capaR"/>
    <property type="match status" value="1"/>
</dbReference>
<feature type="transmembrane region" description="Helical" evidence="10">
    <location>
        <begin position="142"/>
        <end position="162"/>
    </location>
</feature>
<feature type="domain" description="G-protein coupled receptors family 1 profile" evidence="11">
    <location>
        <begin position="1"/>
        <end position="258"/>
    </location>
</feature>
<dbReference type="SMR" id="B4MXQ7"/>
<accession>B4MXQ7</accession>
<dbReference type="HOGENOM" id="CLU_009579_6_5_1"/>
<evidence type="ECO:0000256" key="9">
    <source>
        <dbReference type="RuleBase" id="RU000688"/>
    </source>
</evidence>
<evidence type="ECO:0000313" key="12">
    <source>
        <dbReference type="EMBL" id="EDW76826.2"/>
    </source>
</evidence>
<keyword evidence="3 9" id="KW-0812">Transmembrane</keyword>
<dbReference type="STRING" id="7260.B4MXQ7"/>
<comment type="subcellular location">
    <subcellularLocation>
        <location evidence="1">Membrane</location>
        <topology evidence="1">Multi-pass membrane protein</topology>
    </subcellularLocation>
</comment>
<dbReference type="AlphaFoldDB" id="B4MXQ7"/>
<reference evidence="12 13" key="1">
    <citation type="journal article" date="2007" name="Nature">
        <title>Evolution of genes and genomes on the Drosophila phylogeny.</title>
        <authorList>
            <consortium name="Drosophila 12 Genomes Consortium"/>
            <person name="Clark A.G."/>
            <person name="Eisen M.B."/>
            <person name="Smith D.R."/>
            <person name="Bergman C.M."/>
            <person name="Oliver B."/>
            <person name="Markow T.A."/>
            <person name="Kaufman T.C."/>
            <person name="Kellis M."/>
            <person name="Gelbart W."/>
            <person name="Iyer V.N."/>
            <person name="Pollard D.A."/>
            <person name="Sackton T.B."/>
            <person name="Larracuente A.M."/>
            <person name="Singh N.D."/>
            <person name="Abad J.P."/>
            <person name="Abt D.N."/>
            <person name="Adryan B."/>
            <person name="Aguade M."/>
            <person name="Akashi H."/>
            <person name="Anderson W.W."/>
            <person name="Aquadro C.F."/>
            <person name="Ardell D.H."/>
            <person name="Arguello R."/>
            <person name="Artieri C.G."/>
            <person name="Barbash D.A."/>
            <person name="Barker D."/>
            <person name="Barsanti P."/>
            <person name="Batterham P."/>
            <person name="Batzoglou S."/>
            <person name="Begun D."/>
            <person name="Bhutkar A."/>
            <person name="Blanco E."/>
            <person name="Bosak S.A."/>
            <person name="Bradley R.K."/>
            <person name="Brand A.D."/>
            <person name="Brent M.R."/>
            <person name="Brooks A.N."/>
            <person name="Brown R.H."/>
            <person name="Butlin R.K."/>
            <person name="Caggese C."/>
            <person name="Calvi B.R."/>
            <person name="Bernardo de Carvalho A."/>
            <person name="Caspi A."/>
            <person name="Castrezana S."/>
            <person name="Celniker S.E."/>
            <person name="Chang J.L."/>
            <person name="Chapple C."/>
            <person name="Chatterji S."/>
            <person name="Chinwalla A."/>
            <person name="Civetta A."/>
            <person name="Clifton S.W."/>
            <person name="Comeron J.M."/>
            <person name="Costello J.C."/>
            <person name="Coyne J.A."/>
            <person name="Daub J."/>
            <person name="David R.G."/>
            <person name="Delcher A.L."/>
            <person name="Delehaunty K."/>
            <person name="Do C.B."/>
            <person name="Ebling H."/>
            <person name="Edwards K."/>
            <person name="Eickbush T."/>
            <person name="Evans J.D."/>
            <person name="Filipski A."/>
            <person name="Findeiss S."/>
            <person name="Freyhult E."/>
            <person name="Fulton L."/>
            <person name="Fulton R."/>
            <person name="Garcia A.C."/>
            <person name="Gardiner A."/>
            <person name="Garfield D.A."/>
            <person name="Garvin B.E."/>
            <person name="Gibson G."/>
            <person name="Gilbert D."/>
            <person name="Gnerre S."/>
            <person name="Godfrey J."/>
            <person name="Good R."/>
            <person name="Gotea V."/>
            <person name="Gravely B."/>
            <person name="Greenberg A.J."/>
            <person name="Griffiths-Jones S."/>
            <person name="Gross S."/>
            <person name="Guigo R."/>
            <person name="Gustafson E.A."/>
            <person name="Haerty W."/>
            <person name="Hahn M.W."/>
            <person name="Halligan D.L."/>
            <person name="Halpern A.L."/>
            <person name="Halter G.M."/>
            <person name="Han M.V."/>
            <person name="Heger A."/>
            <person name="Hillier L."/>
            <person name="Hinrichs A.S."/>
            <person name="Holmes I."/>
            <person name="Hoskins R.A."/>
            <person name="Hubisz M.J."/>
            <person name="Hultmark D."/>
            <person name="Huntley M.A."/>
            <person name="Jaffe D.B."/>
            <person name="Jagadeeshan S."/>
            <person name="Jeck W.R."/>
            <person name="Johnson J."/>
            <person name="Jones C.D."/>
            <person name="Jordan W.C."/>
            <person name="Karpen G.H."/>
            <person name="Kataoka E."/>
            <person name="Keightley P.D."/>
            <person name="Kheradpour P."/>
            <person name="Kirkness E.F."/>
            <person name="Koerich L.B."/>
            <person name="Kristiansen K."/>
            <person name="Kudrna D."/>
            <person name="Kulathinal R.J."/>
            <person name="Kumar S."/>
            <person name="Kwok R."/>
            <person name="Lander E."/>
            <person name="Langley C.H."/>
            <person name="Lapoint R."/>
            <person name="Lazzaro B.P."/>
            <person name="Lee S.J."/>
            <person name="Levesque L."/>
            <person name="Li R."/>
            <person name="Lin C.F."/>
            <person name="Lin M.F."/>
            <person name="Lindblad-Toh K."/>
            <person name="Llopart A."/>
            <person name="Long M."/>
            <person name="Low L."/>
            <person name="Lozovsky E."/>
            <person name="Lu J."/>
            <person name="Luo M."/>
            <person name="Machado C.A."/>
            <person name="Makalowski W."/>
            <person name="Marzo M."/>
            <person name="Matsuda M."/>
            <person name="Matzkin L."/>
            <person name="McAllister B."/>
            <person name="McBride C.S."/>
            <person name="McKernan B."/>
            <person name="McKernan K."/>
            <person name="Mendez-Lago M."/>
            <person name="Minx P."/>
            <person name="Mollenhauer M.U."/>
            <person name="Montooth K."/>
            <person name="Mount S.M."/>
            <person name="Mu X."/>
            <person name="Myers E."/>
            <person name="Negre B."/>
            <person name="Newfeld S."/>
            <person name="Nielsen R."/>
            <person name="Noor M.A."/>
            <person name="O'Grady P."/>
            <person name="Pachter L."/>
            <person name="Papaceit M."/>
            <person name="Parisi M.J."/>
            <person name="Parisi M."/>
            <person name="Parts L."/>
            <person name="Pedersen J.S."/>
            <person name="Pesole G."/>
            <person name="Phillippy A.M."/>
            <person name="Ponting C.P."/>
            <person name="Pop M."/>
            <person name="Porcelli D."/>
            <person name="Powell J.R."/>
            <person name="Prohaska S."/>
            <person name="Pruitt K."/>
            <person name="Puig M."/>
            <person name="Quesneville H."/>
            <person name="Ram K.R."/>
            <person name="Rand D."/>
            <person name="Rasmussen M.D."/>
            <person name="Reed L.K."/>
            <person name="Reenan R."/>
            <person name="Reily A."/>
            <person name="Remington K.A."/>
            <person name="Rieger T.T."/>
            <person name="Ritchie M.G."/>
            <person name="Robin C."/>
            <person name="Rogers Y.H."/>
            <person name="Rohde C."/>
            <person name="Rozas J."/>
            <person name="Rubenfield M.J."/>
            <person name="Ruiz A."/>
            <person name="Russo S."/>
            <person name="Salzberg S.L."/>
            <person name="Sanchez-Gracia A."/>
            <person name="Saranga D.J."/>
            <person name="Sato H."/>
            <person name="Schaeffer S.W."/>
            <person name="Schatz M.C."/>
            <person name="Schlenke T."/>
            <person name="Schwartz R."/>
            <person name="Segarra C."/>
            <person name="Singh R.S."/>
            <person name="Sirot L."/>
            <person name="Sirota M."/>
            <person name="Sisneros N.B."/>
            <person name="Smith C.D."/>
            <person name="Smith T.F."/>
            <person name="Spieth J."/>
            <person name="Stage D.E."/>
            <person name="Stark A."/>
            <person name="Stephan W."/>
            <person name="Strausberg R.L."/>
            <person name="Strempel S."/>
            <person name="Sturgill D."/>
            <person name="Sutton G."/>
            <person name="Sutton G.G."/>
            <person name="Tao W."/>
            <person name="Teichmann S."/>
            <person name="Tobari Y.N."/>
            <person name="Tomimura Y."/>
            <person name="Tsolas J.M."/>
            <person name="Valente V.L."/>
            <person name="Venter E."/>
            <person name="Venter J.C."/>
            <person name="Vicario S."/>
            <person name="Vieira F.G."/>
            <person name="Vilella A.J."/>
            <person name="Villasante A."/>
            <person name="Walenz B."/>
            <person name="Wang J."/>
            <person name="Wasserman M."/>
            <person name="Watts T."/>
            <person name="Wilson D."/>
            <person name="Wilson R.K."/>
            <person name="Wing R.A."/>
            <person name="Wolfner M.F."/>
            <person name="Wong A."/>
            <person name="Wong G.K."/>
            <person name="Wu C.I."/>
            <person name="Wu G."/>
            <person name="Yamamoto D."/>
            <person name="Yang H.P."/>
            <person name="Yang S.P."/>
            <person name="Yorke J.A."/>
            <person name="Yoshida K."/>
            <person name="Zdobnov E."/>
            <person name="Zhang P."/>
            <person name="Zhang Y."/>
            <person name="Zimin A.V."/>
            <person name="Baldwin J."/>
            <person name="Abdouelleil A."/>
            <person name="Abdulkadir J."/>
            <person name="Abebe A."/>
            <person name="Abera B."/>
            <person name="Abreu J."/>
            <person name="Acer S.C."/>
            <person name="Aftuck L."/>
            <person name="Alexander A."/>
            <person name="An P."/>
            <person name="Anderson E."/>
            <person name="Anderson S."/>
            <person name="Arachi H."/>
            <person name="Azer M."/>
            <person name="Bachantsang P."/>
            <person name="Barry A."/>
            <person name="Bayul T."/>
            <person name="Berlin A."/>
            <person name="Bessette D."/>
            <person name="Bloom T."/>
            <person name="Blye J."/>
            <person name="Boguslavskiy L."/>
            <person name="Bonnet C."/>
            <person name="Boukhgalter B."/>
            <person name="Bourzgui I."/>
            <person name="Brown A."/>
            <person name="Cahill P."/>
            <person name="Channer S."/>
            <person name="Cheshatsang Y."/>
            <person name="Chuda L."/>
            <person name="Citroen M."/>
            <person name="Collymore A."/>
            <person name="Cooke P."/>
            <person name="Costello M."/>
            <person name="D'Aco K."/>
            <person name="Daza R."/>
            <person name="De Haan G."/>
            <person name="DeGray S."/>
            <person name="DeMaso C."/>
            <person name="Dhargay N."/>
            <person name="Dooley K."/>
            <person name="Dooley E."/>
            <person name="Doricent M."/>
            <person name="Dorje P."/>
            <person name="Dorjee K."/>
            <person name="Dupes A."/>
            <person name="Elong R."/>
            <person name="Falk J."/>
            <person name="Farina A."/>
            <person name="Faro S."/>
            <person name="Ferguson D."/>
            <person name="Fisher S."/>
            <person name="Foley C.D."/>
            <person name="Franke A."/>
            <person name="Friedrich D."/>
            <person name="Gadbois L."/>
            <person name="Gearin G."/>
            <person name="Gearin C.R."/>
            <person name="Giannoukos G."/>
            <person name="Goode T."/>
            <person name="Graham J."/>
            <person name="Grandbois E."/>
            <person name="Grewal S."/>
            <person name="Gyaltsen K."/>
            <person name="Hafez N."/>
            <person name="Hagos B."/>
            <person name="Hall J."/>
            <person name="Henson C."/>
            <person name="Hollinger A."/>
            <person name="Honan T."/>
            <person name="Huard M.D."/>
            <person name="Hughes L."/>
            <person name="Hurhula B."/>
            <person name="Husby M.E."/>
            <person name="Kamat A."/>
            <person name="Kanga B."/>
            <person name="Kashin S."/>
            <person name="Khazanovich D."/>
            <person name="Kisner P."/>
            <person name="Lance K."/>
            <person name="Lara M."/>
            <person name="Lee W."/>
            <person name="Lennon N."/>
            <person name="Letendre F."/>
            <person name="LeVine R."/>
            <person name="Lipovsky A."/>
            <person name="Liu X."/>
            <person name="Liu J."/>
            <person name="Liu S."/>
            <person name="Lokyitsang T."/>
            <person name="Lokyitsang Y."/>
            <person name="Lubonja R."/>
            <person name="Lui A."/>
            <person name="MacDonald P."/>
            <person name="Magnisalis V."/>
            <person name="Maru K."/>
            <person name="Matthews C."/>
            <person name="McCusker W."/>
            <person name="McDonough S."/>
            <person name="Mehta T."/>
            <person name="Meldrim J."/>
            <person name="Meneus L."/>
            <person name="Mihai O."/>
            <person name="Mihalev A."/>
            <person name="Mihova T."/>
            <person name="Mittelman R."/>
            <person name="Mlenga V."/>
            <person name="Montmayeur A."/>
            <person name="Mulrain L."/>
            <person name="Navidi A."/>
            <person name="Naylor J."/>
            <person name="Negash T."/>
            <person name="Nguyen T."/>
            <person name="Nguyen N."/>
            <person name="Nicol R."/>
            <person name="Norbu C."/>
            <person name="Norbu N."/>
            <person name="Novod N."/>
            <person name="O'Neill B."/>
            <person name="Osman S."/>
            <person name="Markiewicz E."/>
            <person name="Oyono O.L."/>
            <person name="Patti C."/>
            <person name="Phunkhang P."/>
            <person name="Pierre F."/>
            <person name="Priest M."/>
            <person name="Raghuraman S."/>
            <person name="Rege F."/>
            <person name="Reyes R."/>
            <person name="Rise C."/>
            <person name="Rogov P."/>
            <person name="Ross K."/>
            <person name="Ryan E."/>
            <person name="Settipalli S."/>
            <person name="Shea T."/>
            <person name="Sherpa N."/>
            <person name="Shi L."/>
            <person name="Shih D."/>
            <person name="Sparrow T."/>
            <person name="Spaulding J."/>
            <person name="Stalker J."/>
            <person name="Stange-Thomann N."/>
            <person name="Stavropoulos S."/>
            <person name="Stone C."/>
            <person name="Strader C."/>
            <person name="Tesfaye S."/>
            <person name="Thomson T."/>
            <person name="Thoulutsang Y."/>
            <person name="Thoulutsang D."/>
            <person name="Topham K."/>
            <person name="Topping I."/>
            <person name="Tsamla T."/>
            <person name="Vassiliev H."/>
            <person name="Vo A."/>
            <person name="Wangchuk T."/>
            <person name="Wangdi T."/>
            <person name="Weiand M."/>
            <person name="Wilkinson J."/>
            <person name="Wilson A."/>
            <person name="Yadav S."/>
            <person name="Young G."/>
            <person name="Yu Q."/>
            <person name="Zembek L."/>
            <person name="Zhong D."/>
            <person name="Zimmer A."/>
            <person name="Zwirko Z."/>
            <person name="Jaffe D.B."/>
            <person name="Alvarez P."/>
            <person name="Brockman W."/>
            <person name="Butler J."/>
            <person name="Chin C."/>
            <person name="Gnerre S."/>
            <person name="Grabherr M."/>
            <person name="Kleber M."/>
            <person name="Mauceli E."/>
            <person name="MacCallum I."/>
        </authorList>
    </citation>
    <scope>NUCLEOTIDE SEQUENCE [LARGE SCALE GENOMIC DNA]</scope>
    <source>
        <strain evidence="13">Tucson 14030-0811.24</strain>
    </source>
</reference>
<dbReference type="EMBL" id="CH963876">
    <property type="protein sequence ID" value="EDW76826.2"/>
    <property type="molecule type" value="Genomic_DNA"/>
</dbReference>
<dbReference type="eggNOG" id="KOG3656">
    <property type="taxonomic scope" value="Eukaryota"/>
</dbReference>
<dbReference type="Proteomes" id="UP000007798">
    <property type="component" value="Unassembled WGS sequence"/>
</dbReference>
<evidence type="ECO:0000256" key="4">
    <source>
        <dbReference type="ARBA" id="ARBA00022989"/>
    </source>
</evidence>
<keyword evidence="5 9" id="KW-0297">G-protein coupled receptor</keyword>
<evidence type="ECO:0000256" key="8">
    <source>
        <dbReference type="ARBA" id="ARBA00023224"/>
    </source>
</evidence>
<dbReference type="PANTHER" id="PTHR24243:SF107">
    <property type="entry name" value="NEUROPEPTIDES CAPA RECEPTOR"/>
    <property type="match status" value="1"/>
</dbReference>
<dbReference type="Gene3D" id="1.20.1070.10">
    <property type="entry name" value="Rhodopsin 7-helix transmembrane proteins"/>
    <property type="match status" value="1"/>
</dbReference>
<dbReference type="PRINTS" id="PR01157">
    <property type="entry name" value="P2YPURNOCPTR"/>
</dbReference>
<evidence type="ECO:0000256" key="3">
    <source>
        <dbReference type="ARBA" id="ARBA00022692"/>
    </source>
</evidence>
<feature type="transmembrane region" description="Helical" evidence="10">
    <location>
        <begin position="7"/>
        <end position="26"/>
    </location>
</feature>
<dbReference type="KEGG" id="dwi:6642981"/>
<feature type="transmembrane region" description="Helical" evidence="10">
    <location>
        <begin position="88"/>
        <end position="109"/>
    </location>
</feature>
<evidence type="ECO:0000256" key="1">
    <source>
        <dbReference type="ARBA" id="ARBA00004141"/>
    </source>
</evidence>
<dbReference type="PANTHER" id="PTHR24243">
    <property type="entry name" value="G-PROTEIN COUPLED RECEPTOR"/>
    <property type="match status" value="1"/>
</dbReference>
<dbReference type="FunCoup" id="B4MXQ7">
    <property type="interactions" value="83"/>
</dbReference>
<dbReference type="Pfam" id="PF00001">
    <property type="entry name" value="7tm_1"/>
    <property type="match status" value="1"/>
</dbReference>
<feature type="transmembrane region" description="Helical" evidence="10">
    <location>
        <begin position="46"/>
        <end position="67"/>
    </location>
</feature>
<organism evidence="12 13">
    <name type="scientific">Drosophila willistoni</name>
    <name type="common">Fruit fly</name>
    <dbReference type="NCBI Taxonomy" id="7260"/>
    <lineage>
        <taxon>Eukaryota</taxon>
        <taxon>Metazoa</taxon>
        <taxon>Ecdysozoa</taxon>
        <taxon>Arthropoda</taxon>
        <taxon>Hexapoda</taxon>
        <taxon>Insecta</taxon>
        <taxon>Pterygota</taxon>
        <taxon>Neoptera</taxon>
        <taxon>Endopterygota</taxon>
        <taxon>Diptera</taxon>
        <taxon>Brachycera</taxon>
        <taxon>Muscomorpha</taxon>
        <taxon>Ephydroidea</taxon>
        <taxon>Drosophilidae</taxon>
        <taxon>Drosophila</taxon>
        <taxon>Sophophora</taxon>
    </lineage>
</organism>
<dbReference type="InterPro" id="IPR000276">
    <property type="entry name" value="GPCR_Rhodpsn"/>
</dbReference>
<keyword evidence="13" id="KW-1185">Reference proteome</keyword>
<feature type="transmembrane region" description="Helical" evidence="10">
    <location>
        <begin position="197"/>
        <end position="218"/>
    </location>
</feature>
<protein>
    <recommendedName>
        <fullName evidence="11">G-protein coupled receptors family 1 profile domain-containing protein</fullName>
    </recommendedName>
</protein>
<dbReference type="PROSITE" id="PS50262">
    <property type="entry name" value="G_PROTEIN_RECEP_F1_2"/>
    <property type="match status" value="1"/>
</dbReference>
<comment type="similarity">
    <text evidence="2 9">Belongs to the G-protein coupled receptor 1 family.</text>
</comment>
<evidence type="ECO:0000256" key="2">
    <source>
        <dbReference type="ARBA" id="ARBA00010663"/>
    </source>
</evidence>